<reference evidence="2 3" key="1">
    <citation type="submission" date="2016-10" db="EMBL/GenBank/DDBJ databases">
        <authorList>
            <person name="de Groot N.N."/>
        </authorList>
    </citation>
    <scope>NUCLEOTIDE SEQUENCE [LARGE SCALE GENOMIC DNA]</scope>
    <source>
        <strain evidence="2 3">AA1</strain>
    </source>
</reference>
<organism evidence="2 3">
    <name type="scientific">Desulfoluna spongiiphila</name>
    <dbReference type="NCBI Taxonomy" id="419481"/>
    <lineage>
        <taxon>Bacteria</taxon>
        <taxon>Pseudomonadati</taxon>
        <taxon>Thermodesulfobacteriota</taxon>
        <taxon>Desulfobacteria</taxon>
        <taxon>Desulfobacterales</taxon>
        <taxon>Desulfolunaceae</taxon>
        <taxon>Desulfoluna</taxon>
    </lineage>
</organism>
<dbReference type="AlphaFoldDB" id="A0A1G5GWK1"/>
<dbReference type="GO" id="GO:0004527">
    <property type="term" value="F:exonuclease activity"/>
    <property type="evidence" value="ECO:0007669"/>
    <property type="project" value="UniProtKB-KW"/>
</dbReference>
<keyword evidence="2" id="KW-0378">Hydrolase</keyword>
<dbReference type="STRING" id="419481.SAMN05216233_111135"/>
<dbReference type="PANTHER" id="PTHR32114:SF2">
    <property type="entry name" value="ABC TRANSPORTER ABCH.3"/>
    <property type="match status" value="1"/>
</dbReference>
<feature type="coiled-coil region" evidence="1">
    <location>
        <begin position="1"/>
        <end position="42"/>
    </location>
</feature>
<protein>
    <submittedName>
        <fullName evidence="2">Exonuclease SbcC</fullName>
    </submittedName>
</protein>
<dbReference type="Proteomes" id="UP000198870">
    <property type="component" value="Unassembled WGS sequence"/>
</dbReference>
<evidence type="ECO:0000256" key="1">
    <source>
        <dbReference type="SAM" id="Coils"/>
    </source>
</evidence>
<evidence type="ECO:0000313" key="3">
    <source>
        <dbReference type="Proteomes" id="UP000198870"/>
    </source>
</evidence>
<sequence>MRSLLEELTRLTDAHLTLRAEQDALKAKRSEQETEKKRLDAEATELCKSLETERRILSDKELLHTQAAVIASLEEKRAQLVPGEACPLCGATDHPFADKDLLKPSDTEAACKTQKKAVVALEKKERGCEKKITAATATLTGLDAQLKGQEKKAKETAETFSRITSEQKIEMTIGDRPGLAELASKNKDELESIGRQISSIEALEAKLNAAEKTCIAARGRSEACAARLVQLNNSLSDTTSRLKEQNTHQARLKEDTHQALTAFGQALAPWELSAASTEDASKALASLESRAATWRSKVEKLTTARHTLATTEAGLATLADHITRIDTERTEWTDKSAPFSDIEIEPPEVPDTLLAEPARRALCDKALSALSVLATRISATENELAGGEKTREAFHVELTANAIKRGFADIEALESALLEEQALAGLQAESQRLETQKVRLEALTRQTEEALARLADEKTPTDEEAAELIRLKQEKEKERDNLLKRTGEIGAALAADKKARSDQADQLASIKTLEAEARPWLVLKDLIGSSNGSKFSTFAQGLTLAQLVGLANRHLVTLNPRYEIQRIPGEDLELEIIDRYQANAVRPTKSLSGGESFLVSLALALGLSEMAGRKTRIESLFIDEGFGSLDSDTLDTALAALENLRLSSRTIGVISHVELLKNRLGTQIEVTRTADGHATLEIVDG</sequence>
<keyword evidence="2" id="KW-0269">Exonuclease</keyword>
<evidence type="ECO:0000313" key="2">
    <source>
        <dbReference type="EMBL" id="SCY55008.1"/>
    </source>
</evidence>
<dbReference type="EMBL" id="FMUX01000011">
    <property type="protein sequence ID" value="SCY55008.1"/>
    <property type="molecule type" value="Genomic_DNA"/>
</dbReference>
<dbReference type="RefSeq" id="WP_092211717.1">
    <property type="nucleotide sequence ID" value="NZ_FMUX01000011.1"/>
</dbReference>
<proteinExistence type="predicted"/>
<accession>A0A1G5GWK1</accession>
<keyword evidence="2" id="KW-0540">Nuclease</keyword>
<keyword evidence="1" id="KW-0175">Coiled coil</keyword>
<feature type="coiled-coil region" evidence="1">
    <location>
        <begin position="416"/>
        <end position="485"/>
    </location>
</feature>
<feature type="coiled-coil region" evidence="1">
    <location>
        <begin position="193"/>
        <end position="220"/>
    </location>
</feature>
<dbReference type="Gene3D" id="3.40.50.300">
    <property type="entry name" value="P-loop containing nucleotide triphosphate hydrolases"/>
    <property type="match status" value="1"/>
</dbReference>
<name>A0A1G5GWK1_9BACT</name>
<dbReference type="Pfam" id="PF13558">
    <property type="entry name" value="SbcC_Walker_B"/>
    <property type="match status" value="1"/>
</dbReference>
<dbReference type="OrthoDB" id="9795626at2"/>
<keyword evidence="3" id="KW-1185">Reference proteome</keyword>
<gene>
    <name evidence="2" type="ORF">SAMN05216233_111135</name>
</gene>
<dbReference type="InterPro" id="IPR027417">
    <property type="entry name" value="P-loop_NTPase"/>
</dbReference>
<dbReference type="PANTHER" id="PTHR32114">
    <property type="entry name" value="ABC TRANSPORTER ABCH.3"/>
    <property type="match status" value="1"/>
</dbReference>
<dbReference type="SUPFAM" id="SSF52540">
    <property type="entry name" value="P-loop containing nucleoside triphosphate hydrolases"/>
    <property type="match status" value="1"/>
</dbReference>